<evidence type="ECO:0000256" key="3">
    <source>
        <dbReference type="ARBA" id="ARBA00022448"/>
    </source>
</evidence>
<organism evidence="9 10">
    <name type="scientific">Mesobacillus persicus</name>
    <dbReference type="NCBI Taxonomy" id="930146"/>
    <lineage>
        <taxon>Bacteria</taxon>
        <taxon>Bacillati</taxon>
        <taxon>Bacillota</taxon>
        <taxon>Bacilli</taxon>
        <taxon>Bacillales</taxon>
        <taxon>Bacillaceae</taxon>
        <taxon>Mesobacillus</taxon>
    </lineage>
</organism>
<evidence type="ECO:0000256" key="6">
    <source>
        <dbReference type="ARBA" id="ARBA00022989"/>
    </source>
</evidence>
<feature type="transmembrane region" description="Helical" evidence="8">
    <location>
        <begin position="339"/>
        <end position="359"/>
    </location>
</feature>
<name>A0A1H8ANE8_9BACI</name>
<dbReference type="Pfam" id="PF03845">
    <property type="entry name" value="Spore_permease"/>
    <property type="match status" value="1"/>
</dbReference>
<keyword evidence="6 8" id="KW-1133">Transmembrane helix</keyword>
<evidence type="ECO:0000256" key="7">
    <source>
        <dbReference type="ARBA" id="ARBA00023136"/>
    </source>
</evidence>
<keyword evidence="7 8" id="KW-0472">Membrane</keyword>
<proteinExistence type="inferred from homology"/>
<feature type="transmembrane region" description="Helical" evidence="8">
    <location>
        <begin position="32"/>
        <end position="55"/>
    </location>
</feature>
<feature type="transmembrane region" description="Helical" evidence="8">
    <location>
        <begin position="265"/>
        <end position="287"/>
    </location>
</feature>
<feature type="transmembrane region" description="Helical" evidence="8">
    <location>
        <begin position="211"/>
        <end position="231"/>
    </location>
</feature>
<dbReference type="PANTHER" id="PTHR34975">
    <property type="entry name" value="SPORE GERMINATION PROTEIN A2"/>
    <property type="match status" value="1"/>
</dbReference>
<dbReference type="InterPro" id="IPR004761">
    <property type="entry name" value="Spore_GerAB"/>
</dbReference>
<feature type="transmembrane region" description="Helical" evidence="8">
    <location>
        <begin position="5"/>
        <end position="26"/>
    </location>
</feature>
<evidence type="ECO:0000256" key="2">
    <source>
        <dbReference type="ARBA" id="ARBA00007998"/>
    </source>
</evidence>
<dbReference type="Proteomes" id="UP000198553">
    <property type="component" value="Unassembled WGS sequence"/>
</dbReference>
<dbReference type="PANTHER" id="PTHR34975:SF2">
    <property type="entry name" value="SPORE GERMINATION PROTEIN A2"/>
    <property type="match status" value="1"/>
</dbReference>
<reference evidence="10" key="1">
    <citation type="submission" date="2016-10" db="EMBL/GenBank/DDBJ databases">
        <authorList>
            <person name="Varghese N."/>
            <person name="Submissions S."/>
        </authorList>
    </citation>
    <scope>NUCLEOTIDE SEQUENCE [LARGE SCALE GENOMIC DNA]</scope>
    <source>
        <strain evidence="10">B48,IBRC-M 10115,DSM 25386,CECT 8001</strain>
    </source>
</reference>
<keyword evidence="4" id="KW-0309">Germination</keyword>
<evidence type="ECO:0000256" key="8">
    <source>
        <dbReference type="SAM" id="Phobius"/>
    </source>
</evidence>
<comment type="subcellular location">
    <subcellularLocation>
        <location evidence="1">Membrane</location>
        <topology evidence="1">Multi-pass membrane protein</topology>
    </subcellularLocation>
</comment>
<evidence type="ECO:0000313" key="9">
    <source>
        <dbReference type="EMBL" id="SEM72073.1"/>
    </source>
</evidence>
<dbReference type="EMBL" id="FOBW01000005">
    <property type="protein sequence ID" value="SEM72073.1"/>
    <property type="molecule type" value="Genomic_DNA"/>
</dbReference>
<evidence type="ECO:0000256" key="1">
    <source>
        <dbReference type="ARBA" id="ARBA00004141"/>
    </source>
</evidence>
<dbReference type="GO" id="GO:0016020">
    <property type="term" value="C:membrane"/>
    <property type="evidence" value="ECO:0007669"/>
    <property type="project" value="UniProtKB-SubCell"/>
</dbReference>
<feature type="transmembrane region" description="Helical" evidence="8">
    <location>
        <begin position="308"/>
        <end position="327"/>
    </location>
</feature>
<feature type="transmembrane region" description="Helical" evidence="8">
    <location>
        <begin position="110"/>
        <end position="128"/>
    </location>
</feature>
<dbReference type="GO" id="GO:0009847">
    <property type="term" value="P:spore germination"/>
    <property type="evidence" value="ECO:0007669"/>
    <property type="project" value="InterPro"/>
</dbReference>
<feature type="transmembrane region" description="Helical" evidence="8">
    <location>
        <begin position="75"/>
        <end position="98"/>
    </location>
</feature>
<dbReference type="RefSeq" id="WP_090743770.1">
    <property type="nucleotide sequence ID" value="NZ_FOBW01000005.1"/>
</dbReference>
<sequence length="364" mass="41618">MSRYFYYLVFVNMLANVVASVPKILLAKKSEGAIVSMILAIFIGLALCYIVARFFNAFPGQGLPELMGKYMPGWFGKLLLLFIAGAWSVAGLITLVTYSFLLKRFLTPDMPLVFITSILLFFISYGILMKTSSVLYTVEFVLLCCLPVIVLIMIKSYTTPELEWDFIREAMMHTYELPSFSALSASTYLFLGGFNLIIFNRFFTKKHKITIKQILLIGLLGGGVLFTTYFIPIGMNGFEGIEKIAYPWIFTSDTLRLDLGVIERILFVFLILYLAISFLSILIHWHVVLELTKSVITTKRFKFKDINLTPYIIVGVIWLGSIQITKYLTEYQLSLFSSYFFNLLLCSLFGLISLFWFILRRAKS</sequence>
<accession>A0A1H8ANE8</accession>
<keyword evidence="5 8" id="KW-0812">Transmembrane</keyword>
<dbReference type="OrthoDB" id="2930450at2"/>
<evidence type="ECO:0000313" key="10">
    <source>
        <dbReference type="Proteomes" id="UP000198553"/>
    </source>
</evidence>
<keyword evidence="3" id="KW-0813">Transport</keyword>
<comment type="similarity">
    <text evidence="2">Belongs to the amino acid-polyamine-organocation (APC) superfamily. Spore germination protein (SGP) (TC 2.A.3.9) family.</text>
</comment>
<feature type="transmembrane region" description="Helical" evidence="8">
    <location>
        <begin position="140"/>
        <end position="157"/>
    </location>
</feature>
<evidence type="ECO:0000256" key="4">
    <source>
        <dbReference type="ARBA" id="ARBA00022544"/>
    </source>
</evidence>
<evidence type="ECO:0000256" key="5">
    <source>
        <dbReference type="ARBA" id="ARBA00022692"/>
    </source>
</evidence>
<dbReference type="AlphaFoldDB" id="A0A1H8ANE8"/>
<feature type="transmembrane region" description="Helical" evidence="8">
    <location>
        <begin position="177"/>
        <end position="199"/>
    </location>
</feature>
<keyword evidence="10" id="KW-1185">Reference proteome</keyword>
<gene>
    <name evidence="9" type="ORF">SAMN05192533_10584</name>
</gene>
<protein>
    <submittedName>
        <fullName evidence="9">Spore germination protein</fullName>
    </submittedName>
</protein>
<dbReference type="STRING" id="930146.SAMN05192533_10584"/>